<feature type="non-terminal residue" evidence="2">
    <location>
        <position position="1"/>
    </location>
</feature>
<accession>A0AAV5VQY2</accession>
<dbReference type="EMBL" id="BTSY01000003">
    <property type="protein sequence ID" value="GMT20184.1"/>
    <property type="molecule type" value="Genomic_DNA"/>
</dbReference>
<name>A0AAV5VQY2_9BILA</name>
<keyword evidence="3" id="KW-1185">Reference proteome</keyword>
<dbReference type="AlphaFoldDB" id="A0AAV5VQY2"/>
<gene>
    <name evidence="2" type="ORF">PFISCL1PPCAC_11481</name>
</gene>
<proteinExistence type="predicted"/>
<evidence type="ECO:0000313" key="3">
    <source>
        <dbReference type="Proteomes" id="UP001432322"/>
    </source>
</evidence>
<sequence length="377" mass="42532">QFSILPYWIGHGAHFMRSRRPLKIQWTRRFPEVINSDGSLRPLRVQPSTLDSQPPAVCNVTIGPKGEPELALPHPSSKPGSVASGGPDTCTVSTATTTPMSFMHDWRYTSTHVDYDHRLNGGPPKGCETAVNLEWRMRVNAEKMRRLKMLTSDGLVDSATDIRYSQHGWGKAYREMQKRDNQYRKAQPFYQSRFLPSPDVAEEMKKEVELRERVSELTALPADQQTDASRSELKALHYVLNQMARRRAIRTPDYRSTGKSLWASTGMFNPALDVIQHTISSVDRPIEELIDRVSINPALRVAAQAGLLSRHMVETIATVVDVRRNLLVPLHTPYSSKIGQLRPLTRIDVLSNDSLIDRSPLFVVLLGALFLILNAVY</sequence>
<protein>
    <submittedName>
        <fullName evidence="2">Uncharacterized protein</fullName>
    </submittedName>
</protein>
<feature type="region of interest" description="Disordered" evidence="1">
    <location>
        <begin position="64"/>
        <end position="88"/>
    </location>
</feature>
<evidence type="ECO:0000313" key="2">
    <source>
        <dbReference type="EMBL" id="GMT20184.1"/>
    </source>
</evidence>
<evidence type="ECO:0000256" key="1">
    <source>
        <dbReference type="SAM" id="MobiDB-lite"/>
    </source>
</evidence>
<reference evidence="2" key="1">
    <citation type="submission" date="2023-10" db="EMBL/GenBank/DDBJ databases">
        <title>Genome assembly of Pristionchus species.</title>
        <authorList>
            <person name="Yoshida K."/>
            <person name="Sommer R.J."/>
        </authorList>
    </citation>
    <scope>NUCLEOTIDE SEQUENCE</scope>
    <source>
        <strain evidence="2">RS5133</strain>
    </source>
</reference>
<dbReference type="Proteomes" id="UP001432322">
    <property type="component" value="Unassembled WGS sequence"/>
</dbReference>
<comment type="caution">
    <text evidence="2">The sequence shown here is derived from an EMBL/GenBank/DDBJ whole genome shotgun (WGS) entry which is preliminary data.</text>
</comment>
<organism evidence="2 3">
    <name type="scientific">Pristionchus fissidentatus</name>
    <dbReference type="NCBI Taxonomy" id="1538716"/>
    <lineage>
        <taxon>Eukaryota</taxon>
        <taxon>Metazoa</taxon>
        <taxon>Ecdysozoa</taxon>
        <taxon>Nematoda</taxon>
        <taxon>Chromadorea</taxon>
        <taxon>Rhabditida</taxon>
        <taxon>Rhabditina</taxon>
        <taxon>Diplogasteromorpha</taxon>
        <taxon>Diplogasteroidea</taxon>
        <taxon>Neodiplogasteridae</taxon>
        <taxon>Pristionchus</taxon>
    </lineage>
</organism>